<protein>
    <submittedName>
        <fullName evidence="1">Uncharacterized protein</fullName>
    </submittedName>
</protein>
<organism evidence="1 2">
    <name type="scientific">Tanacetum coccineum</name>
    <dbReference type="NCBI Taxonomy" id="301880"/>
    <lineage>
        <taxon>Eukaryota</taxon>
        <taxon>Viridiplantae</taxon>
        <taxon>Streptophyta</taxon>
        <taxon>Embryophyta</taxon>
        <taxon>Tracheophyta</taxon>
        <taxon>Spermatophyta</taxon>
        <taxon>Magnoliopsida</taxon>
        <taxon>eudicotyledons</taxon>
        <taxon>Gunneridae</taxon>
        <taxon>Pentapetalae</taxon>
        <taxon>asterids</taxon>
        <taxon>campanulids</taxon>
        <taxon>Asterales</taxon>
        <taxon>Asteraceae</taxon>
        <taxon>Asteroideae</taxon>
        <taxon>Anthemideae</taxon>
        <taxon>Anthemidinae</taxon>
        <taxon>Tanacetum</taxon>
    </lineage>
</organism>
<comment type="caution">
    <text evidence="1">The sequence shown here is derived from an EMBL/GenBank/DDBJ whole genome shotgun (WGS) entry which is preliminary data.</text>
</comment>
<evidence type="ECO:0000313" key="2">
    <source>
        <dbReference type="Proteomes" id="UP001151760"/>
    </source>
</evidence>
<dbReference type="Proteomes" id="UP001151760">
    <property type="component" value="Unassembled WGS sequence"/>
</dbReference>
<reference evidence="1" key="2">
    <citation type="submission" date="2022-01" db="EMBL/GenBank/DDBJ databases">
        <authorList>
            <person name="Yamashiro T."/>
            <person name="Shiraishi A."/>
            <person name="Satake H."/>
            <person name="Nakayama K."/>
        </authorList>
    </citation>
    <scope>NUCLEOTIDE SEQUENCE</scope>
</reference>
<name>A0ABQ4ZJR1_9ASTR</name>
<dbReference type="EMBL" id="BQNB010011425">
    <property type="protein sequence ID" value="GJS90404.1"/>
    <property type="molecule type" value="Genomic_DNA"/>
</dbReference>
<keyword evidence="2" id="KW-1185">Reference proteome</keyword>
<proteinExistence type="predicted"/>
<reference evidence="1" key="1">
    <citation type="journal article" date="2022" name="Int. J. Mol. Sci.">
        <title>Draft Genome of Tanacetum Coccineum: Genomic Comparison of Closely Related Tanacetum-Family Plants.</title>
        <authorList>
            <person name="Yamashiro T."/>
            <person name="Shiraishi A."/>
            <person name="Nakayama K."/>
            <person name="Satake H."/>
        </authorList>
    </citation>
    <scope>NUCLEOTIDE SEQUENCE</scope>
</reference>
<evidence type="ECO:0000313" key="1">
    <source>
        <dbReference type="EMBL" id="GJS90404.1"/>
    </source>
</evidence>
<gene>
    <name evidence="1" type="ORF">Tco_0773040</name>
</gene>
<accession>A0ABQ4ZJR1</accession>
<sequence>MFHSTVGGLKLAGMTLSLILELERGGQSKVFCKGQNHEVCIKVRLSELSEITRVSPGGSTVASLRISKLLCRHTRRITLLFLTAETTIFEPHILNKRVIPKVVFDVFEKLLFLLRRHPFDHKIPRMVVCKMGKPWGIIITTKGDVKSSLEQKNPPSNLGLASLLSTQVLESQCEMCLSLGHSFACIVYRLEVGLSLRCPITAPTAKITCITQISRASPNQEQLGLEPGLTSS</sequence>